<feature type="transmembrane region" description="Helical" evidence="6">
    <location>
        <begin position="310"/>
        <end position="331"/>
    </location>
</feature>
<evidence type="ECO:0000256" key="1">
    <source>
        <dbReference type="ARBA" id="ARBA00004651"/>
    </source>
</evidence>
<keyword evidence="8" id="KW-1185">Reference proteome</keyword>
<proteinExistence type="predicted"/>
<feature type="transmembrane region" description="Helical" evidence="6">
    <location>
        <begin position="284"/>
        <end position="304"/>
    </location>
</feature>
<evidence type="ECO:0000256" key="3">
    <source>
        <dbReference type="ARBA" id="ARBA00022692"/>
    </source>
</evidence>
<feature type="transmembrane region" description="Helical" evidence="6">
    <location>
        <begin position="12"/>
        <end position="30"/>
    </location>
</feature>
<dbReference type="RefSeq" id="WP_317702962.1">
    <property type="nucleotide sequence ID" value="NZ_CP136921.1"/>
</dbReference>
<keyword evidence="3 6" id="KW-0812">Transmembrane</keyword>
<evidence type="ECO:0000256" key="4">
    <source>
        <dbReference type="ARBA" id="ARBA00022989"/>
    </source>
</evidence>
<evidence type="ECO:0000256" key="2">
    <source>
        <dbReference type="ARBA" id="ARBA00022475"/>
    </source>
</evidence>
<sequence>MRTIRRFIYREVVVSVAFVTLAFLALFFFFDLVDELRWVGRLGMGYQLTHALLFVALGLPQHLYELLPITVLIGTIFVMARLAQSSEFTIMRTSGLGPWRALSTLLLLGCAFVALTFAVGDYLAPISERAAALVKARGQGQISTGATGAWLKEREGDHSFAVNVGAIDGNGRMRGVRVFEFDERGRIASTTTAEQAEFADSGAGWNLQQVQRTVFEQQTDGDMTVTKLQEPRLLWQTRISPDMVAASLLKPDKMATIELFHYIRHLEANGQAAQRYEIEFWRKVFYPLSCLVMVVLSLPFAYLHFRSGGIAGYVFGGVMAGISFFLLNNVFGFAGNLQNWSPWLTAAAPGLIYSVLSLAAFGWLVLRR</sequence>
<dbReference type="InterPro" id="IPR030923">
    <property type="entry name" value="LptG"/>
</dbReference>
<dbReference type="PANTHER" id="PTHR33529:SF2">
    <property type="entry name" value="LIPOPOLYSACCHARIDE EXPORT SYSTEM PERMEASE PROTEIN LPTG"/>
    <property type="match status" value="1"/>
</dbReference>
<protein>
    <submittedName>
        <fullName evidence="7">LPS export ABC transporter permease LptG</fullName>
    </submittedName>
</protein>
<comment type="subcellular location">
    <subcellularLocation>
        <location evidence="1">Cell membrane</location>
        <topology evidence="1">Multi-pass membrane protein</topology>
    </subcellularLocation>
</comment>
<feature type="transmembrane region" description="Helical" evidence="6">
    <location>
        <begin position="343"/>
        <end position="366"/>
    </location>
</feature>
<evidence type="ECO:0000256" key="6">
    <source>
        <dbReference type="SAM" id="Phobius"/>
    </source>
</evidence>
<keyword evidence="2" id="KW-1003">Cell membrane</keyword>
<dbReference type="InterPro" id="IPR005495">
    <property type="entry name" value="LptG/LptF_permease"/>
</dbReference>
<dbReference type="Proteomes" id="UP001303211">
    <property type="component" value="Chromosome"/>
</dbReference>
<name>A0ABZ0J8C6_9BURK</name>
<evidence type="ECO:0000256" key="5">
    <source>
        <dbReference type="ARBA" id="ARBA00023136"/>
    </source>
</evidence>
<dbReference type="PANTHER" id="PTHR33529">
    <property type="entry name" value="SLR0882 PROTEIN-RELATED"/>
    <property type="match status" value="1"/>
</dbReference>
<keyword evidence="4 6" id="KW-1133">Transmembrane helix</keyword>
<dbReference type="NCBIfam" id="TIGR04408">
    <property type="entry name" value="LptG_lptG"/>
    <property type="match status" value="1"/>
</dbReference>
<feature type="transmembrane region" description="Helical" evidence="6">
    <location>
        <begin position="66"/>
        <end position="84"/>
    </location>
</feature>
<evidence type="ECO:0000313" key="8">
    <source>
        <dbReference type="Proteomes" id="UP001303211"/>
    </source>
</evidence>
<dbReference type="Pfam" id="PF03739">
    <property type="entry name" value="LptF_LptG"/>
    <property type="match status" value="1"/>
</dbReference>
<keyword evidence="5 6" id="KW-0472">Membrane</keyword>
<accession>A0ABZ0J8C6</accession>
<reference evidence="7 8" key="1">
    <citation type="submission" date="2023-03" db="EMBL/GenBank/DDBJ databases">
        <title>Diaphorobacter basophil sp. nov., isolated from a sewage-treatment plant.</title>
        <authorList>
            <person name="Yang K."/>
        </authorList>
    </citation>
    <scope>NUCLEOTIDE SEQUENCE [LARGE SCALE GENOMIC DNA]</scope>
    <source>
        <strain evidence="7 8">Y-1</strain>
    </source>
</reference>
<dbReference type="EMBL" id="CP136921">
    <property type="protein sequence ID" value="WOO33596.1"/>
    <property type="molecule type" value="Genomic_DNA"/>
</dbReference>
<evidence type="ECO:0000313" key="7">
    <source>
        <dbReference type="EMBL" id="WOO33596.1"/>
    </source>
</evidence>
<gene>
    <name evidence="7" type="primary">lptG</name>
    <name evidence="7" type="ORF">P4826_05850</name>
</gene>
<organism evidence="7 8">
    <name type="scientific">Diaphorobacter limosus</name>
    <dbReference type="NCBI Taxonomy" id="3036128"/>
    <lineage>
        <taxon>Bacteria</taxon>
        <taxon>Pseudomonadati</taxon>
        <taxon>Pseudomonadota</taxon>
        <taxon>Betaproteobacteria</taxon>
        <taxon>Burkholderiales</taxon>
        <taxon>Comamonadaceae</taxon>
        <taxon>Diaphorobacter</taxon>
    </lineage>
</organism>
<feature type="transmembrane region" description="Helical" evidence="6">
    <location>
        <begin position="104"/>
        <end position="124"/>
    </location>
</feature>